<dbReference type="SUPFAM" id="SSF54862">
    <property type="entry name" value="4Fe-4S ferredoxins"/>
    <property type="match status" value="1"/>
</dbReference>
<evidence type="ECO:0000256" key="3">
    <source>
        <dbReference type="ARBA" id="ARBA00022723"/>
    </source>
</evidence>
<keyword evidence="7" id="KW-0732">Signal</keyword>
<keyword evidence="4" id="KW-0249">Electron transport</keyword>
<proteinExistence type="predicted"/>
<dbReference type="Gene3D" id="3.30.70.20">
    <property type="match status" value="2"/>
</dbReference>
<evidence type="ECO:0000256" key="2">
    <source>
        <dbReference type="ARBA" id="ARBA00022485"/>
    </source>
</evidence>
<dbReference type="PANTHER" id="PTHR42859:SF10">
    <property type="entry name" value="DIMETHYLSULFOXIDE REDUCTASE CHAIN B"/>
    <property type="match status" value="1"/>
</dbReference>
<gene>
    <name evidence="9" type="ORF">J2Z79_002528</name>
</gene>
<protein>
    <submittedName>
        <fullName evidence="9">Electron transport protein HydN</fullName>
    </submittedName>
</protein>
<accession>A0ABS4JW28</accession>
<reference evidence="9 10" key="1">
    <citation type="submission" date="2021-03" db="EMBL/GenBank/DDBJ databases">
        <title>Genomic Encyclopedia of Type Strains, Phase IV (KMG-IV): sequencing the most valuable type-strain genomes for metagenomic binning, comparative biology and taxonomic classification.</title>
        <authorList>
            <person name="Goeker M."/>
        </authorList>
    </citation>
    <scope>NUCLEOTIDE SEQUENCE [LARGE SCALE GENOMIC DNA]</scope>
    <source>
        <strain evidence="9 10">DSM 27138</strain>
    </source>
</reference>
<feature type="signal peptide" evidence="7">
    <location>
        <begin position="1"/>
        <end position="24"/>
    </location>
</feature>
<dbReference type="PANTHER" id="PTHR42859">
    <property type="entry name" value="OXIDOREDUCTASE"/>
    <property type="match status" value="1"/>
</dbReference>
<dbReference type="InterPro" id="IPR006311">
    <property type="entry name" value="TAT_signal"/>
</dbReference>
<feature type="domain" description="4Fe-4S ferredoxin-type" evidence="8">
    <location>
        <begin position="100"/>
        <end position="131"/>
    </location>
</feature>
<keyword evidence="5" id="KW-0408">Iron</keyword>
<dbReference type="Pfam" id="PF00037">
    <property type="entry name" value="Fer4"/>
    <property type="match status" value="1"/>
</dbReference>
<keyword evidence="3" id="KW-0479">Metal-binding</keyword>
<evidence type="ECO:0000256" key="5">
    <source>
        <dbReference type="ARBA" id="ARBA00023004"/>
    </source>
</evidence>
<dbReference type="InterPro" id="IPR017896">
    <property type="entry name" value="4Fe4S_Fe-S-bd"/>
</dbReference>
<evidence type="ECO:0000313" key="9">
    <source>
        <dbReference type="EMBL" id="MBP2019111.1"/>
    </source>
</evidence>
<evidence type="ECO:0000256" key="6">
    <source>
        <dbReference type="ARBA" id="ARBA00023014"/>
    </source>
</evidence>
<name>A0ABS4JW28_9FIRM</name>
<dbReference type="PROSITE" id="PS51379">
    <property type="entry name" value="4FE4S_FER_2"/>
    <property type="match status" value="3"/>
</dbReference>
<comment type="caution">
    <text evidence="9">The sequence shown here is derived from an EMBL/GenBank/DDBJ whole genome shotgun (WGS) entry which is preliminary data.</text>
</comment>
<keyword evidence="10" id="KW-1185">Reference proteome</keyword>
<evidence type="ECO:0000256" key="1">
    <source>
        <dbReference type="ARBA" id="ARBA00022448"/>
    </source>
</evidence>
<keyword evidence="6" id="KW-0411">Iron-sulfur</keyword>
<dbReference type="EMBL" id="JAGGLG010000022">
    <property type="protein sequence ID" value="MBP2019111.1"/>
    <property type="molecule type" value="Genomic_DNA"/>
</dbReference>
<evidence type="ECO:0000256" key="4">
    <source>
        <dbReference type="ARBA" id="ARBA00022982"/>
    </source>
</evidence>
<feature type="domain" description="4Fe-4S ferredoxin-type" evidence="8">
    <location>
        <begin position="45"/>
        <end position="64"/>
    </location>
</feature>
<evidence type="ECO:0000259" key="8">
    <source>
        <dbReference type="PROSITE" id="PS51379"/>
    </source>
</evidence>
<evidence type="ECO:0000313" key="10">
    <source>
        <dbReference type="Proteomes" id="UP001519289"/>
    </source>
</evidence>
<dbReference type="InterPro" id="IPR050294">
    <property type="entry name" value="RnfB_subfamily"/>
</dbReference>
<feature type="chain" id="PRO_5046699866" evidence="7">
    <location>
        <begin position="25"/>
        <end position="232"/>
    </location>
</feature>
<feature type="domain" description="4Fe-4S ferredoxin-type" evidence="8">
    <location>
        <begin position="133"/>
        <end position="165"/>
    </location>
</feature>
<evidence type="ECO:0000256" key="7">
    <source>
        <dbReference type="SAM" id="SignalP"/>
    </source>
</evidence>
<sequence length="232" mass="24188">MTVQQEGRRAFLTAAAATAGSLFALLGAAKVAAVAETELPPLSEGVIFPDPSLCVGCGACEVACGQVHREAGLSGVPRIHVFAPPGAPVGIVIATGAQMGNAGYLPSPCKQCPDPECFVVCPADALRIDGRVGARFIDESVCVACGKCEASCPFPAEGVLAVSGEAHAGTRIFYDPDLHVYTKCDMCHWRPEGPACVGACPVNHAIQLGIIESDHLCLDIRRSDEVTYRQIL</sequence>
<keyword evidence="1" id="KW-0813">Transport</keyword>
<dbReference type="RefSeq" id="WP_209467227.1">
    <property type="nucleotide sequence ID" value="NZ_JAGGLG010000022.1"/>
</dbReference>
<dbReference type="InterPro" id="IPR017900">
    <property type="entry name" value="4Fe4S_Fe_S_CS"/>
</dbReference>
<dbReference type="Proteomes" id="UP001519289">
    <property type="component" value="Unassembled WGS sequence"/>
</dbReference>
<organism evidence="9 10">
    <name type="scientific">Symbiobacterium terraclitae</name>
    <dbReference type="NCBI Taxonomy" id="557451"/>
    <lineage>
        <taxon>Bacteria</taxon>
        <taxon>Bacillati</taxon>
        <taxon>Bacillota</taxon>
        <taxon>Clostridia</taxon>
        <taxon>Eubacteriales</taxon>
        <taxon>Symbiobacteriaceae</taxon>
        <taxon>Symbiobacterium</taxon>
    </lineage>
</organism>
<dbReference type="PROSITE" id="PS00198">
    <property type="entry name" value="4FE4S_FER_1"/>
    <property type="match status" value="2"/>
</dbReference>
<dbReference type="Pfam" id="PF13247">
    <property type="entry name" value="Fer4_11"/>
    <property type="match status" value="1"/>
</dbReference>
<keyword evidence="2" id="KW-0004">4Fe-4S</keyword>
<dbReference type="PROSITE" id="PS51318">
    <property type="entry name" value="TAT"/>
    <property type="match status" value="1"/>
</dbReference>